<accession>B7KCD8</accession>
<dbReference type="GO" id="GO:0051604">
    <property type="term" value="P:protein maturation"/>
    <property type="evidence" value="ECO:0007669"/>
    <property type="project" value="InterPro"/>
</dbReference>
<evidence type="ECO:0000256" key="4">
    <source>
        <dbReference type="ARBA" id="ARBA00022833"/>
    </source>
</evidence>
<dbReference type="PIRSF" id="PIRSF004761">
    <property type="entry name" value="Hydrgn_mat_HypA"/>
    <property type="match status" value="1"/>
</dbReference>
<evidence type="ECO:0000256" key="3">
    <source>
        <dbReference type="ARBA" id="ARBA00022723"/>
    </source>
</evidence>
<dbReference type="RefSeq" id="WP_012599186.1">
    <property type="nucleotide sequence ID" value="NC_011729.1"/>
</dbReference>
<keyword evidence="3 5" id="KW-0479">Metal-binding</keyword>
<evidence type="ECO:0000313" key="7">
    <source>
        <dbReference type="Proteomes" id="UP000002384"/>
    </source>
</evidence>
<evidence type="ECO:0000256" key="2">
    <source>
        <dbReference type="ARBA" id="ARBA00022596"/>
    </source>
</evidence>
<dbReference type="AlphaFoldDB" id="B7KCD8"/>
<evidence type="ECO:0000256" key="1">
    <source>
        <dbReference type="ARBA" id="ARBA00010748"/>
    </source>
</evidence>
<keyword evidence="2 5" id="KW-0533">Nickel</keyword>
<sequence>MHELGITQNIVAIVAEHARGIPVKRVTLEIGQLSAIMPEAIRFCFDICCQNTVLEGATLEILEIAGLGKCRHCGAEIQLSQPFGICDRCGSVEIEIMQGQELKIKEMEVEELCA</sequence>
<dbReference type="GO" id="GO:0016151">
    <property type="term" value="F:nickel cation binding"/>
    <property type="evidence" value="ECO:0007669"/>
    <property type="project" value="UniProtKB-UniRule"/>
</dbReference>
<comment type="similarity">
    <text evidence="1 5">Belongs to the HypA/HybF family.</text>
</comment>
<dbReference type="NCBIfam" id="TIGR00100">
    <property type="entry name" value="hypA"/>
    <property type="match status" value="1"/>
</dbReference>
<feature type="binding site" evidence="5">
    <location>
        <position position="70"/>
    </location>
    <ligand>
        <name>Zn(2+)</name>
        <dbReference type="ChEBI" id="CHEBI:29105"/>
    </ligand>
</feature>
<dbReference type="OrthoDB" id="9800361at2"/>
<dbReference type="PROSITE" id="PS01249">
    <property type="entry name" value="HYPA"/>
    <property type="match status" value="1"/>
</dbReference>
<name>B7KCD8_GLOC7</name>
<evidence type="ECO:0000256" key="5">
    <source>
        <dbReference type="HAMAP-Rule" id="MF_00213"/>
    </source>
</evidence>
<dbReference type="InterPro" id="IPR000688">
    <property type="entry name" value="HypA/HybF"/>
</dbReference>
<dbReference type="Pfam" id="PF01155">
    <property type="entry name" value="HypA"/>
    <property type="match status" value="1"/>
</dbReference>
<organism evidence="6 7">
    <name type="scientific">Gloeothece citriformis (strain PCC 7424)</name>
    <name type="common">Cyanothece sp. (strain PCC 7424)</name>
    <dbReference type="NCBI Taxonomy" id="65393"/>
    <lineage>
        <taxon>Bacteria</taxon>
        <taxon>Bacillati</taxon>
        <taxon>Cyanobacteriota</taxon>
        <taxon>Cyanophyceae</taxon>
        <taxon>Oscillatoriophycideae</taxon>
        <taxon>Chroococcales</taxon>
        <taxon>Aphanothecaceae</taxon>
        <taxon>Gloeothece</taxon>
        <taxon>Gloeothece citriformis</taxon>
    </lineage>
</organism>
<dbReference type="HAMAP" id="MF_00213">
    <property type="entry name" value="HypA_HybF"/>
    <property type="match status" value="1"/>
</dbReference>
<keyword evidence="4 5" id="KW-0862">Zinc</keyword>
<dbReference type="KEGG" id="cyc:PCC7424_1811"/>
<dbReference type="InterPro" id="IPR020538">
    <property type="entry name" value="Hydgase_Ni_incorp_HypA/HybF_CS"/>
</dbReference>
<feature type="binding site" evidence="5">
    <location>
        <position position="89"/>
    </location>
    <ligand>
        <name>Zn(2+)</name>
        <dbReference type="ChEBI" id="CHEBI:29105"/>
    </ligand>
</feature>
<reference evidence="7" key="1">
    <citation type="journal article" date="2011" name="MBio">
        <title>Novel metabolic attributes of the genus Cyanothece, comprising a group of unicellular nitrogen-fixing Cyanobacteria.</title>
        <authorList>
            <person name="Bandyopadhyay A."/>
            <person name="Elvitigala T."/>
            <person name="Welsh E."/>
            <person name="Stockel J."/>
            <person name="Liberton M."/>
            <person name="Min H."/>
            <person name="Sherman L.A."/>
            <person name="Pakrasi H.B."/>
        </authorList>
    </citation>
    <scope>NUCLEOTIDE SEQUENCE [LARGE SCALE GENOMIC DNA]</scope>
    <source>
        <strain evidence="7">PCC 7424</strain>
    </source>
</reference>
<dbReference type="eggNOG" id="COG0375">
    <property type="taxonomic scope" value="Bacteria"/>
</dbReference>
<comment type="function">
    <text evidence="5">Involved in the maturation of [NiFe] hydrogenases. Required for nickel insertion into the metal center of the hydrogenase.</text>
</comment>
<protein>
    <recommendedName>
        <fullName evidence="5">Hydrogenase maturation factor HypA</fullName>
    </recommendedName>
</protein>
<dbReference type="PANTHER" id="PTHR34535">
    <property type="entry name" value="HYDROGENASE MATURATION FACTOR HYPA"/>
    <property type="match status" value="1"/>
</dbReference>
<dbReference type="HOGENOM" id="CLU_126929_3_0_3"/>
<dbReference type="EMBL" id="CP001291">
    <property type="protein sequence ID" value="ACK70243.1"/>
    <property type="molecule type" value="Genomic_DNA"/>
</dbReference>
<dbReference type="Gene3D" id="3.30.2320.80">
    <property type="match status" value="1"/>
</dbReference>
<dbReference type="STRING" id="65393.PCC7424_1811"/>
<feature type="binding site" evidence="5">
    <location>
        <position position="2"/>
    </location>
    <ligand>
        <name>Ni(2+)</name>
        <dbReference type="ChEBI" id="CHEBI:49786"/>
    </ligand>
</feature>
<feature type="binding site" evidence="5">
    <location>
        <position position="73"/>
    </location>
    <ligand>
        <name>Zn(2+)</name>
        <dbReference type="ChEBI" id="CHEBI:29105"/>
    </ligand>
</feature>
<evidence type="ECO:0000313" key="6">
    <source>
        <dbReference type="EMBL" id="ACK70243.1"/>
    </source>
</evidence>
<proteinExistence type="inferred from homology"/>
<dbReference type="Proteomes" id="UP000002384">
    <property type="component" value="Chromosome"/>
</dbReference>
<dbReference type="PANTHER" id="PTHR34535:SF3">
    <property type="entry name" value="HYDROGENASE MATURATION FACTOR HYPA"/>
    <property type="match status" value="1"/>
</dbReference>
<feature type="binding site" evidence="5">
    <location>
        <position position="86"/>
    </location>
    <ligand>
        <name>Zn(2+)</name>
        <dbReference type="ChEBI" id="CHEBI:29105"/>
    </ligand>
</feature>
<keyword evidence="7" id="KW-1185">Reference proteome</keyword>
<gene>
    <name evidence="5" type="primary">hypA</name>
    <name evidence="6" type="ordered locus">PCC7424_1811</name>
</gene>
<dbReference type="GO" id="GO:0008270">
    <property type="term" value="F:zinc ion binding"/>
    <property type="evidence" value="ECO:0007669"/>
    <property type="project" value="UniProtKB-UniRule"/>
</dbReference>